<dbReference type="EMBL" id="KN833686">
    <property type="protein sequence ID" value="KIK30465.1"/>
    <property type="molecule type" value="Genomic_DNA"/>
</dbReference>
<accession>A0A0C9YZ70</accession>
<dbReference type="AlphaFoldDB" id="A0A0C9YZ70"/>
<keyword evidence="2" id="KW-1185">Reference proteome</keyword>
<name>A0A0C9YZ70_9AGAM</name>
<organism evidence="1 2">
    <name type="scientific">Pisolithus microcarpus 441</name>
    <dbReference type="NCBI Taxonomy" id="765257"/>
    <lineage>
        <taxon>Eukaryota</taxon>
        <taxon>Fungi</taxon>
        <taxon>Dikarya</taxon>
        <taxon>Basidiomycota</taxon>
        <taxon>Agaricomycotina</taxon>
        <taxon>Agaricomycetes</taxon>
        <taxon>Agaricomycetidae</taxon>
        <taxon>Boletales</taxon>
        <taxon>Sclerodermatineae</taxon>
        <taxon>Pisolithaceae</taxon>
        <taxon>Pisolithus</taxon>
    </lineage>
</organism>
<reference evidence="1 2" key="1">
    <citation type="submission" date="2014-04" db="EMBL/GenBank/DDBJ databases">
        <authorList>
            <consortium name="DOE Joint Genome Institute"/>
            <person name="Kuo A."/>
            <person name="Kohler A."/>
            <person name="Costa M.D."/>
            <person name="Nagy L.G."/>
            <person name="Floudas D."/>
            <person name="Copeland A."/>
            <person name="Barry K.W."/>
            <person name="Cichocki N."/>
            <person name="Veneault-Fourrey C."/>
            <person name="LaButti K."/>
            <person name="Lindquist E.A."/>
            <person name="Lipzen A."/>
            <person name="Lundell T."/>
            <person name="Morin E."/>
            <person name="Murat C."/>
            <person name="Sun H."/>
            <person name="Tunlid A."/>
            <person name="Henrissat B."/>
            <person name="Grigoriev I.V."/>
            <person name="Hibbett D.S."/>
            <person name="Martin F."/>
            <person name="Nordberg H.P."/>
            <person name="Cantor M.N."/>
            <person name="Hua S.X."/>
        </authorList>
    </citation>
    <scope>NUCLEOTIDE SEQUENCE [LARGE SCALE GENOMIC DNA]</scope>
    <source>
        <strain evidence="1 2">441</strain>
    </source>
</reference>
<dbReference type="HOGENOM" id="CLU_3088117_0_0_1"/>
<evidence type="ECO:0000313" key="1">
    <source>
        <dbReference type="EMBL" id="KIK30465.1"/>
    </source>
</evidence>
<dbReference type="Proteomes" id="UP000054018">
    <property type="component" value="Unassembled WGS sequence"/>
</dbReference>
<proteinExistence type="predicted"/>
<protein>
    <submittedName>
        <fullName evidence="1">Unplaced genomic scaffold scaffold_2, whole genome shotgun sequence</fullName>
    </submittedName>
</protein>
<sequence>MIEANNLTLHMYTVYFAGCYQIRAGILEGMLRETSTWRTRQWAVFPRWKSLS</sequence>
<gene>
    <name evidence="1" type="ORF">PISMIDRAFT_670491</name>
</gene>
<reference evidence="2" key="2">
    <citation type="submission" date="2015-01" db="EMBL/GenBank/DDBJ databases">
        <title>Evolutionary Origins and Diversification of the Mycorrhizal Mutualists.</title>
        <authorList>
            <consortium name="DOE Joint Genome Institute"/>
            <consortium name="Mycorrhizal Genomics Consortium"/>
            <person name="Kohler A."/>
            <person name="Kuo A."/>
            <person name="Nagy L.G."/>
            <person name="Floudas D."/>
            <person name="Copeland A."/>
            <person name="Barry K.W."/>
            <person name="Cichocki N."/>
            <person name="Veneault-Fourrey C."/>
            <person name="LaButti K."/>
            <person name="Lindquist E.A."/>
            <person name="Lipzen A."/>
            <person name="Lundell T."/>
            <person name="Morin E."/>
            <person name="Murat C."/>
            <person name="Riley R."/>
            <person name="Ohm R."/>
            <person name="Sun H."/>
            <person name="Tunlid A."/>
            <person name="Henrissat B."/>
            <person name="Grigoriev I.V."/>
            <person name="Hibbett D.S."/>
            <person name="Martin F."/>
        </authorList>
    </citation>
    <scope>NUCLEOTIDE SEQUENCE [LARGE SCALE GENOMIC DNA]</scope>
    <source>
        <strain evidence="2">441</strain>
    </source>
</reference>
<evidence type="ECO:0000313" key="2">
    <source>
        <dbReference type="Proteomes" id="UP000054018"/>
    </source>
</evidence>